<keyword evidence="3" id="KW-1185">Reference proteome</keyword>
<evidence type="ECO:0000313" key="3">
    <source>
        <dbReference type="Proteomes" id="UP000604825"/>
    </source>
</evidence>
<gene>
    <name evidence="2" type="ORF">NCGR_LOCUS48422</name>
</gene>
<feature type="compositionally biased region" description="Basic residues" evidence="1">
    <location>
        <begin position="1"/>
        <end position="10"/>
    </location>
</feature>
<dbReference type="EMBL" id="CAJGYO010000013">
    <property type="protein sequence ID" value="CAD6265117.1"/>
    <property type="molecule type" value="Genomic_DNA"/>
</dbReference>
<feature type="compositionally biased region" description="Low complexity" evidence="1">
    <location>
        <begin position="36"/>
        <end position="49"/>
    </location>
</feature>
<sequence>MATPHRHGHTSMRSGHPGQGVRHVTAQRLKRRRRAWWQAAAPPAAAQPATGKPPVGKGQGHDAHGRRRWRAGGLGGSAAAGWRLGAAARQQPAGVAAAFRAGSAAAALR</sequence>
<reference evidence="2" key="1">
    <citation type="submission" date="2020-10" db="EMBL/GenBank/DDBJ databases">
        <authorList>
            <person name="Han B."/>
            <person name="Lu T."/>
            <person name="Zhao Q."/>
            <person name="Huang X."/>
            <person name="Zhao Y."/>
        </authorList>
    </citation>
    <scope>NUCLEOTIDE SEQUENCE</scope>
</reference>
<proteinExistence type="predicted"/>
<evidence type="ECO:0000313" key="2">
    <source>
        <dbReference type="EMBL" id="CAD6265117.1"/>
    </source>
</evidence>
<accession>A0A811R4Z1</accession>
<name>A0A811R4Z1_9POAL</name>
<protein>
    <submittedName>
        <fullName evidence="2">Uncharacterized protein</fullName>
    </submittedName>
</protein>
<organism evidence="2 3">
    <name type="scientific">Miscanthus lutarioriparius</name>
    <dbReference type="NCBI Taxonomy" id="422564"/>
    <lineage>
        <taxon>Eukaryota</taxon>
        <taxon>Viridiplantae</taxon>
        <taxon>Streptophyta</taxon>
        <taxon>Embryophyta</taxon>
        <taxon>Tracheophyta</taxon>
        <taxon>Spermatophyta</taxon>
        <taxon>Magnoliopsida</taxon>
        <taxon>Liliopsida</taxon>
        <taxon>Poales</taxon>
        <taxon>Poaceae</taxon>
        <taxon>PACMAD clade</taxon>
        <taxon>Panicoideae</taxon>
        <taxon>Andropogonodae</taxon>
        <taxon>Andropogoneae</taxon>
        <taxon>Saccharinae</taxon>
        <taxon>Miscanthus</taxon>
    </lineage>
</organism>
<feature type="region of interest" description="Disordered" evidence="1">
    <location>
        <begin position="1"/>
        <end position="74"/>
    </location>
</feature>
<dbReference type="Proteomes" id="UP000604825">
    <property type="component" value="Unassembled WGS sequence"/>
</dbReference>
<comment type="caution">
    <text evidence="2">The sequence shown here is derived from an EMBL/GenBank/DDBJ whole genome shotgun (WGS) entry which is preliminary data.</text>
</comment>
<dbReference type="AlphaFoldDB" id="A0A811R4Z1"/>
<evidence type="ECO:0000256" key="1">
    <source>
        <dbReference type="SAM" id="MobiDB-lite"/>
    </source>
</evidence>